<evidence type="ECO:0000313" key="9">
    <source>
        <dbReference type="EMBL" id="AHG90740.1"/>
    </source>
</evidence>
<reference evidence="9 10" key="1">
    <citation type="journal article" date="2014" name="Genome Announc.">
        <title>Genome Sequence and Methylome of Soil Bacterium Gemmatirosa kalamazoonensis KBS708T, a Member of the Rarely Cultivated Gemmatimonadetes Phylum.</title>
        <authorList>
            <person name="Debruyn J.M."/>
            <person name="Radosevich M."/>
            <person name="Wommack K.E."/>
            <person name="Polson S.W."/>
            <person name="Hauser L.J."/>
            <person name="Fawaz M.N."/>
            <person name="Korlach J."/>
            <person name="Tsai Y.C."/>
        </authorList>
    </citation>
    <scope>NUCLEOTIDE SEQUENCE [LARGE SCALE GENOMIC DNA]</scope>
    <source>
        <strain evidence="9 10">KBS708</strain>
    </source>
</reference>
<keyword evidence="6" id="KW-0548">Nucleotidyltransferase</keyword>
<dbReference type="InterPro" id="IPR002381">
    <property type="entry name" value="RNase_PH_bac-type"/>
</dbReference>
<dbReference type="GO" id="GO:0000049">
    <property type="term" value="F:tRNA binding"/>
    <property type="evidence" value="ECO:0007669"/>
    <property type="project" value="UniProtKB-UniRule"/>
</dbReference>
<evidence type="ECO:0000259" key="7">
    <source>
        <dbReference type="Pfam" id="PF01138"/>
    </source>
</evidence>
<dbReference type="InterPro" id="IPR018336">
    <property type="entry name" value="RNase_PH_CS"/>
</dbReference>
<dbReference type="Pfam" id="PF01138">
    <property type="entry name" value="RNase_PH"/>
    <property type="match status" value="1"/>
</dbReference>
<keyword evidence="6" id="KW-0808">Transferase</keyword>
<keyword evidence="5" id="KW-0694">RNA-binding</keyword>
<dbReference type="STRING" id="861299.J421_3203"/>
<dbReference type="Gene3D" id="3.30.230.70">
    <property type="entry name" value="GHMP Kinase, N-terminal domain"/>
    <property type="match status" value="1"/>
</dbReference>
<evidence type="ECO:0000313" key="10">
    <source>
        <dbReference type="Proteomes" id="UP000019151"/>
    </source>
</evidence>
<comment type="function">
    <text evidence="6">Phosphorolytic 3'-5' exoribonuclease that plays an important role in tRNA 3'-end maturation. Removes nucleotide residues following the 3'-CCA terminus of tRNAs; can also add nucleotides to the ends of RNA molecules by using nucleoside diphosphates as substrates, but this may not be physiologically important. Probably plays a role in initiation of 16S rRNA degradation (leading to ribosome degradation) during starvation.</text>
</comment>
<sequence>MPVESRTTIREGRASDALRPLALERGVAEYAEGSCLVSFGKTRVLCTASVEPGVPGWRKGRGEGWITAEYAMLPRATRTRTPRERAQLGGRTQEIQRLIGRSIRAMLDDFRFGEHTLRVDCDVLQADGGTRTAAITGAAVAVADAFDAMSSAGVIPVSPVKRLVAAVSVGVVDGAPMLDLDYDEDVRAAVDMNVVMSGEGRFVEVQGTGEHGTFDRAELDALLDLAVSGIQQLQDAQRTARAGT</sequence>
<feature type="binding site" evidence="6">
    <location>
        <begin position="129"/>
        <end position="131"/>
    </location>
    <ligand>
        <name>phosphate</name>
        <dbReference type="ChEBI" id="CHEBI:43474"/>
        <note>substrate</note>
    </ligand>
</feature>
<keyword evidence="3 6" id="KW-0820">tRNA-binding</keyword>
<evidence type="ECO:0000256" key="2">
    <source>
        <dbReference type="ARBA" id="ARBA00022552"/>
    </source>
</evidence>
<evidence type="ECO:0000256" key="6">
    <source>
        <dbReference type="HAMAP-Rule" id="MF_00564"/>
    </source>
</evidence>
<dbReference type="PANTHER" id="PTHR11953:SF0">
    <property type="entry name" value="EXOSOME COMPLEX COMPONENT RRP41"/>
    <property type="match status" value="1"/>
</dbReference>
<dbReference type="EMBL" id="CP007128">
    <property type="protein sequence ID" value="AHG90740.1"/>
    <property type="molecule type" value="Genomic_DNA"/>
</dbReference>
<dbReference type="RefSeq" id="WP_236646257.1">
    <property type="nucleotide sequence ID" value="NZ_CP007128.1"/>
</dbReference>
<dbReference type="InterPro" id="IPR020568">
    <property type="entry name" value="Ribosomal_Su5_D2-typ_SF"/>
</dbReference>
<gene>
    <name evidence="6" type="primary">rph</name>
    <name evidence="9" type="ORF">J421_3203</name>
</gene>
<feature type="binding site" evidence="6">
    <location>
        <position position="91"/>
    </location>
    <ligand>
        <name>phosphate</name>
        <dbReference type="ChEBI" id="CHEBI:43474"/>
        <note>substrate</note>
    </ligand>
</feature>
<dbReference type="CDD" id="cd11362">
    <property type="entry name" value="RNase_PH_bact"/>
    <property type="match status" value="1"/>
</dbReference>
<comment type="catalytic activity">
    <reaction evidence="6">
        <text>tRNA(n+1) + phosphate = tRNA(n) + a ribonucleoside 5'-diphosphate</text>
        <dbReference type="Rhea" id="RHEA:10628"/>
        <dbReference type="Rhea" id="RHEA-COMP:17343"/>
        <dbReference type="Rhea" id="RHEA-COMP:17344"/>
        <dbReference type="ChEBI" id="CHEBI:43474"/>
        <dbReference type="ChEBI" id="CHEBI:57930"/>
        <dbReference type="ChEBI" id="CHEBI:173114"/>
        <dbReference type="EC" id="2.7.7.56"/>
    </reaction>
</comment>
<protein>
    <recommendedName>
        <fullName evidence="6">Ribonuclease PH</fullName>
        <shortName evidence="6">RNase PH</shortName>
        <ecNumber evidence="6">2.7.7.56</ecNumber>
    </recommendedName>
    <alternativeName>
        <fullName evidence="6">tRNA nucleotidyltransferase</fullName>
    </alternativeName>
</protein>
<dbReference type="Proteomes" id="UP000019151">
    <property type="component" value="Chromosome"/>
</dbReference>
<feature type="domain" description="Exoribonuclease phosphorolytic" evidence="7">
    <location>
        <begin position="18"/>
        <end position="145"/>
    </location>
</feature>
<dbReference type="Pfam" id="PF03725">
    <property type="entry name" value="RNase_PH_C"/>
    <property type="match status" value="1"/>
</dbReference>
<dbReference type="GO" id="GO:0016075">
    <property type="term" value="P:rRNA catabolic process"/>
    <property type="evidence" value="ECO:0007669"/>
    <property type="project" value="UniProtKB-UniRule"/>
</dbReference>
<comment type="subunit">
    <text evidence="6">Homohexameric ring arranged as a trimer of dimers.</text>
</comment>
<dbReference type="AlphaFoldDB" id="W0RKA0"/>
<dbReference type="GO" id="GO:0031125">
    <property type="term" value="P:rRNA 3'-end processing"/>
    <property type="evidence" value="ECO:0007669"/>
    <property type="project" value="UniProtKB-ARBA"/>
</dbReference>
<accession>W0RKA0</accession>
<dbReference type="PANTHER" id="PTHR11953">
    <property type="entry name" value="EXOSOME COMPLEX COMPONENT"/>
    <property type="match status" value="1"/>
</dbReference>
<dbReference type="KEGG" id="gba:J421_3203"/>
<dbReference type="InterPro" id="IPR050080">
    <property type="entry name" value="RNase_PH"/>
</dbReference>
<dbReference type="InterPro" id="IPR027408">
    <property type="entry name" value="PNPase/RNase_PH_dom_sf"/>
</dbReference>
<evidence type="ECO:0000256" key="3">
    <source>
        <dbReference type="ARBA" id="ARBA00022555"/>
    </source>
</evidence>
<dbReference type="HAMAP" id="MF_00564">
    <property type="entry name" value="RNase_PH"/>
    <property type="match status" value="1"/>
</dbReference>
<keyword evidence="2 6" id="KW-0698">rRNA processing</keyword>
<comment type="similarity">
    <text evidence="1 6">Belongs to the RNase PH family.</text>
</comment>
<keyword evidence="4 6" id="KW-0819">tRNA processing</keyword>
<dbReference type="InterPro" id="IPR015847">
    <property type="entry name" value="ExoRNase_PH_dom2"/>
</dbReference>
<organism evidence="9 10">
    <name type="scientific">Gemmatirosa kalamazoonensis</name>
    <dbReference type="NCBI Taxonomy" id="861299"/>
    <lineage>
        <taxon>Bacteria</taxon>
        <taxon>Pseudomonadati</taxon>
        <taxon>Gemmatimonadota</taxon>
        <taxon>Gemmatimonadia</taxon>
        <taxon>Gemmatimonadales</taxon>
        <taxon>Gemmatimonadaceae</taxon>
        <taxon>Gemmatirosa</taxon>
    </lineage>
</organism>
<dbReference type="FunFam" id="3.30.230.70:FF:000003">
    <property type="entry name" value="Ribonuclease PH"/>
    <property type="match status" value="1"/>
</dbReference>
<dbReference type="eggNOG" id="COG0689">
    <property type="taxonomic scope" value="Bacteria"/>
</dbReference>
<dbReference type="FunCoup" id="W0RKA0">
    <property type="interactions" value="346"/>
</dbReference>
<dbReference type="PATRIC" id="fig|861299.3.peg.3255"/>
<evidence type="ECO:0000256" key="4">
    <source>
        <dbReference type="ARBA" id="ARBA00022694"/>
    </source>
</evidence>
<evidence type="ECO:0000256" key="1">
    <source>
        <dbReference type="ARBA" id="ARBA00006678"/>
    </source>
</evidence>
<evidence type="ECO:0000259" key="8">
    <source>
        <dbReference type="Pfam" id="PF03725"/>
    </source>
</evidence>
<dbReference type="GO" id="GO:0008033">
    <property type="term" value="P:tRNA processing"/>
    <property type="evidence" value="ECO:0007669"/>
    <property type="project" value="UniProtKB-UniRule"/>
</dbReference>
<evidence type="ECO:0000256" key="5">
    <source>
        <dbReference type="ARBA" id="ARBA00022884"/>
    </source>
</evidence>
<dbReference type="SUPFAM" id="SSF54211">
    <property type="entry name" value="Ribosomal protein S5 domain 2-like"/>
    <property type="match status" value="1"/>
</dbReference>
<name>W0RKA0_9BACT</name>
<dbReference type="InParanoid" id="W0RKA0"/>
<dbReference type="GO" id="GO:0000175">
    <property type="term" value="F:3'-5'-RNA exonuclease activity"/>
    <property type="evidence" value="ECO:0007669"/>
    <property type="project" value="UniProtKB-UniRule"/>
</dbReference>
<dbReference type="HOGENOM" id="CLU_050858_0_0_0"/>
<dbReference type="NCBIfam" id="TIGR01966">
    <property type="entry name" value="RNasePH"/>
    <property type="match status" value="1"/>
</dbReference>
<keyword evidence="10" id="KW-1185">Reference proteome</keyword>
<dbReference type="SUPFAM" id="SSF55666">
    <property type="entry name" value="Ribonuclease PH domain 2-like"/>
    <property type="match status" value="1"/>
</dbReference>
<feature type="domain" description="Exoribonuclease phosphorolytic" evidence="8">
    <location>
        <begin position="163"/>
        <end position="228"/>
    </location>
</feature>
<dbReference type="InterPro" id="IPR036345">
    <property type="entry name" value="ExoRNase_PH_dom2_sf"/>
</dbReference>
<proteinExistence type="inferred from homology"/>
<dbReference type="GO" id="GO:0009022">
    <property type="term" value="F:tRNA nucleotidyltransferase activity"/>
    <property type="evidence" value="ECO:0007669"/>
    <property type="project" value="UniProtKB-UniRule"/>
</dbReference>
<dbReference type="PROSITE" id="PS01277">
    <property type="entry name" value="RIBONUCLEASE_PH"/>
    <property type="match status" value="1"/>
</dbReference>
<dbReference type="InterPro" id="IPR001247">
    <property type="entry name" value="ExoRNase_PH_dom1"/>
</dbReference>
<dbReference type="EC" id="2.7.7.56" evidence="6"/>